<keyword evidence="1" id="KW-0732">Signal</keyword>
<dbReference type="PANTHER" id="PTHR33987:SF1">
    <property type="entry name" value="CALCINEURIN-LIKE METALLO-PHOSPHOESTERASE SUPERFAMILY PROTEIN"/>
    <property type="match status" value="1"/>
</dbReference>
<dbReference type="Gene3D" id="3.60.21.70">
    <property type="entry name" value="PhoD-like phosphatase"/>
    <property type="match status" value="1"/>
</dbReference>
<evidence type="ECO:0000313" key="6">
    <source>
        <dbReference type="Proteomes" id="UP000319908"/>
    </source>
</evidence>
<feature type="compositionally biased region" description="Basic and acidic residues" evidence="3">
    <location>
        <begin position="702"/>
        <end position="711"/>
    </location>
</feature>
<dbReference type="SUPFAM" id="SSF56300">
    <property type="entry name" value="Metallo-dependent phosphatases"/>
    <property type="match status" value="1"/>
</dbReference>
<dbReference type="SMART" id="SM00560">
    <property type="entry name" value="LamGL"/>
    <property type="match status" value="1"/>
</dbReference>
<dbReference type="Gene3D" id="2.60.120.200">
    <property type="match status" value="1"/>
</dbReference>
<dbReference type="Proteomes" id="UP000319908">
    <property type="component" value="Unassembled WGS sequence"/>
</dbReference>
<dbReference type="Pfam" id="PF13385">
    <property type="entry name" value="Laminin_G_3"/>
    <property type="match status" value="1"/>
</dbReference>
<feature type="compositionally biased region" description="Polar residues" evidence="3">
    <location>
        <begin position="692"/>
        <end position="701"/>
    </location>
</feature>
<dbReference type="InterPro" id="IPR038607">
    <property type="entry name" value="PhoD-like_sf"/>
</dbReference>
<protein>
    <submittedName>
        <fullName evidence="5">PhoD-like phosphatase</fullName>
    </submittedName>
</protein>
<feature type="domain" description="LamG-like jellyroll fold" evidence="4">
    <location>
        <begin position="522"/>
        <end position="684"/>
    </location>
</feature>
<proteinExistence type="predicted"/>
<dbReference type="InterPro" id="IPR018946">
    <property type="entry name" value="PhoD-like_MPP"/>
</dbReference>
<dbReference type="EMBL" id="SJPU01000003">
    <property type="protein sequence ID" value="TWU10472.1"/>
    <property type="molecule type" value="Genomic_DNA"/>
</dbReference>
<keyword evidence="2" id="KW-1015">Disulfide bond</keyword>
<dbReference type="InterPro" id="IPR029052">
    <property type="entry name" value="Metallo-depent_PP-like"/>
</dbReference>
<accession>A0A5C6BFG0</accession>
<comment type="caution">
    <text evidence="5">The sequence shown here is derived from an EMBL/GenBank/DDBJ whole genome shotgun (WGS) entry which is preliminary data.</text>
</comment>
<organism evidence="5 6">
    <name type="scientific">Allorhodopirellula heiligendammensis</name>
    <dbReference type="NCBI Taxonomy" id="2714739"/>
    <lineage>
        <taxon>Bacteria</taxon>
        <taxon>Pseudomonadati</taxon>
        <taxon>Planctomycetota</taxon>
        <taxon>Planctomycetia</taxon>
        <taxon>Pirellulales</taxon>
        <taxon>Pirellulaceae</taxon>
        <taxon>Allorhodopirellula</taxon>
    </lineage>
</organism>
<reference evidence="5 6" key="1">
    <citation type="journal article" date="2020" name="Antonie Van Leeuwenhoek">
        <title>Rhodopirellula heiligendammensis sp. nov., Rhodopirellula pilleata sp. nov., and Rhodopirellula solitaria sp. nov. isolated from natural or artificial marine surfaces in Northern Germany and California, USA, and emended description of the genus Rhodopirellula.</title>
        <authorList>
            <person name="Kallscheuer N."/>
            <person name="Wiegand S."/>
            <person name="Jogler M."/>
            <person name="Boedeker C."/>
            <person name="Peeters S.H."/>
            <person name="Rast P."/>
            <person name="Heuer A."/>
            <person name="Jetten M.S.M."/>
            <person name="Rohde M."/>
            <person name="Jogler C."/>
        </authorList>
    </citation>
    <scope>NUCLEOTIDE SEQUENCE [LARGE SCALE GENOMIC DNA]</scope>
    <source>
        <strain evidence="5 6">Poly21</strain>
    </source>
</reference>
<evidence type="ECO:0000256" key="1">
    <source>
        <dbReference type="ARBA" id="ARBA00022729"/>
    </source>
</evidence>
<feature type="region of interest" description="Disordered" evidence="3">
    <location>
        <begin position="692"/>
        <end position="711"/>
    </location>
</feature>
<gene>
    <name evidence="5" type="ORF">Poly21_43760</name>
</gene>
<dbReference type="SUPFAM" id="SSF49899">
    <property type="entry name" value="Concanavalin A-like lectins/glucanases"/>
    <property type="match status" value="1"/>
</dbReference>
<evidence type="ECO:0000256" key="3">
    <source>
        <dbReference type="SAM" id="MobiDB-lite"/>
    </source>
</evidence>
<dbReference type="PANTHER" id="PTHR33987">
    <property type="entry name" value="CALCINEURIN-LIKE METALLO-PHOSPHOESTERASE SUPERFAMILY PROTEIN"/>
    <property type="match status" value="1"/>
</dbReference>
<dbReference type="CDD" id="cd07389">
    <property type="entry name" value="MPP_PhoD"/>
    <property type="match status" value="1"/>
</dbReference>
<dbReference type="AlphaFoldDB" id="A0A5C6BFG0"/>
<dbReference type="Pfam" id="PF09423">
    <property type="entry name" value="PhoD"/>
    <property type="match status" value="1"/>
</dbReference>
<dbReference type="InterPro" id="IPR006558">
    <property type="entry name" value="LamG-like"/>
</dbReference>
<sequence>MIINQRVSLQRTVMLFRIPEWMLFVLSFCLAWIFPPHWHVRANEVVGPLVGTVEATTAHLLYRPSGEEQKLQLTVLSESGSVVSIVESLADESTDHVAKFTVNSLTPATTYRYQIDALGSPTRTLIAPGPKHRFTTASPAREGHCVTVGFVSCVDIEPNGIWNEMESLGVNTLCLMGDTPYIDNSDLNVVRQRHRMFLQMPDLASLATHTPTIGVWDDHDFGRNNGNGLNMISGKPNTRRGFVDYRAHTQYGNGREGVYHKVDLGMIEVFLLDPRYFSQTEPSPVDPAETTCFGADQWTWLLSGLKASEAPFKVIALGSVWQDKKNREIDDMFTYWYERDALLDFVAEEQISGVTLLGGDIHVSRHLVHPQRVGYNLHDFVISPGHTRTITELDVYHPSLEWSLVEGWQFLTLTADGTGEEPHLIAEYRQTDGKVNRRVELRLSEMTPRELPQGLQNSLRANWHFDDGFENDSILGNRIDAVSHHGAAIFAEGGIRGGAVRLHRDQQQSVTVQRSFLDDNSDAHTVSLWFKPESLPGAESTDRHFLLESTAEGHPSPKTAWHLSLGLRAAAADEGKVNLQLHTVTLKPAQSQMAPTTLAQGPFDFLIDREQLLDRWTHVLFTFDSKQINLYIDGKRAASNQLPVSGPAAEFGGLVIGGHRDAVGRNFDGWVDEVAVWERALSQQEIESVFTQHNEPASGSQHSREKKLDND</sequence>
<evidence type="ECO:0000256" key="2">
    <source>
        <dbReference type="ARBA" id="ARBA00023157"/>
    </source>
</evidence>
<evidence type="ECO:0000313" key="5">
    <source>
        <dbReference type="EMBL" id="TWU10472.1"/>
    </source>
</evidence>
<dbReference type="InterPro" id="IPR013320">
    <property type="entry name" value="ConA-like_dom_sf"/>
</dbReference>
<keyword evidence="6" id="KW-1185">Reference proteome</keyword>
<name>A0A5C6BFG0_9BACT</name>
<evidence type="ECO:0000259" key="4">
    <source>
        <dbReference type="SMART" id="SM00560"/>
    </source>
</evidence>